<dbReference type="Pfam" id="PF00004">
    <property type="entry name" value="AAA"/>
    <property type="match status" value="1"/>
</dbReference>
<evidence type="ECO:0000313" key="2">
    <source>
        <dbReference type="EMBL" id="DAE31135.1"/>
    </source>
</evidence>
<dbReference type="InterPro" id="IPR003593">
    <property type="entry name" value="AAA+_ATPase"/>
</dbReference>
<dbReference type="SMART" id="SM00382">
    <property type="entry name" value="AAA"/>
    <property type="match status" value="1"/>
</dbReference>
<dbReference type="InterPro" id="IPR003959">
    <property type="entry name" value="ATPase_AAA_core"/>
</dbReference>
<protein>
    <submittedName>
        <fullName evidence="2">NLR family CARD domain-containing protein-inhibition, Muti-domain, Innate Immunity, Phosphorylation</fullName>
    </submittedName>
</protein>
<dbReference type="EMBL" id="BK059105">
    <property type="protein sequence ID" value="DAE31135.1"/>
    <property type="molecule type" value="Genomic_DNA"/>
</dbReference>
<sequence length="470" mass="53810">MTVEELEGKLTSIYHEFAETISENETDEQIVARSKEWFVKRLSEETDNKEAIESIANQLVGCLKQASVLSNLEKEKMNKVWMCSGSTYTQVSSGYSVEQSLPVGIYSICLTMTGYHLDRYADKFVFPYKMYGLQNEFIDHVIKTYHATEGNLGIMLTGTKGTGKTVTAKELANKLNLPIIIVKDMGDHNQSMIEFLSGIEGDCILFLDEFEKNFSESDSTILQIMDGVYNSKYRKVFLLTTNAMTINENMVGRPSRIRYVKEFGNLDLKVVNEYLDDALQVPEARQDLLDFIDSLTISTIDILKTIVNEVNIHGIEGLRRAKGFFNVVTNEYDYSCIRGYAYAGEISADKNKFSIEEFSKAVERFNNPMPKPIVDDEDNCTVEERKALNEYYEYRRHNFHNLSYYYVSSDIKFANLAVGDDFYDDEIIAIDKKLGIVVTKDGNEINYYWIKDPNSKPSLYRRGTYNSLVL</sequence>
<dbReference type="GO" id="GO:0016887">
    <property type="term" value="F:ATP hydrolysis activity"/>
    <property type="evidence" value="ECO:0007669"/>
    <property type="project" value="InterPro"/>
</dbReference>
<name>A0A8S5RIE2_9VIRU</name>
<accession>A0A8S5RIE2</accession>
<dbReference type="CDD" id="cd00009">
    <property type="entry name" value="AAA"/>
    <property type="match status" value="1"/>
</dbReference>
<reference evidence="2" key="1">
    <citation type="journal article" date="2021" name="Proc. Natl. Acad. Sci. U.S.A.">
        <title>A Catalog of Tens of Thousands of Viruses from Human Metagenomes Reveals Hidden Associations with Chronic Diseases.</title>
        <authorList>
            <person name="Tisza M.J."/>
            <person name="Buck C.B."/>
        </authorList>
    </citation>
    <scope>NUCLEOTIDE SEQUENCE</scope>
    <source>
        <strain evidence="2">CtML55</strain>
    </source>
</reference>
<proteinExistence type="predicted"/>
<evidence type="ECO:0000259" key="1">
    <source>
        <dbReference type="SMART" id="SM00382"/>
    </source>
</evidence>
<feature type="domain" description="AAA+ ATPase" evidence="1">
    <location>
        <begin position="150"/>
        <end position="267"/>
    </location>
</feature>
<dbReference type="GO" id="GO:0005524">
    <property type="term" value="F:ATP binding"/>
    <property type="evidence" value="ECO:0007669"/>
    <property type="project" value="InterPro"/>
</dbReference>
<dbReference type="SUPFAM" id="SSF52540">
    <property type="entry name" value="P-loop containing nucleoside triphosphate hydrolases"/>
    <property type="match status" value="1"/>
</dbReference>
<dbReference type="Gene3D" id="3.40.50.300">
    <property type="entry name" value="P-loop containing nucleotide triphosphate hydrolases"/>
    <property type="match status" value="1"/>
</dbReference>
<organism evidence="2">
    <name type="scientific">virus sp. ctML55</name>
    <dbReference type="NCBI Taxonomy" id="2827627"/>
    <lineage>
        <taxon>Viruses</taxon>
    </lineage>
</organism>
<dbReference type="InterPro" id="IPR027417">
    <property type="entry name" value="P-loop_NTPase"/>
</dbReference>